<feature type="signal peptide" evidence="1">
    <location>
        <begin position="1"/>
        <end position="35"/>
    </location>
</feature>
<keyword evidence="1" id="KW-0732">Signal</keyword>
<feature type="domain" description="Lipid/polyisoprenoid-binding YceI-like" evidence="2">
    <location>
        <begin position="38"/>
        <end position="204"/>
    </location>
</feature>
<dbReference type="STRING" id="332977.SAMN05421740_107161"/>
<reference evidence="4" key="1">
    <citation type="submission" date="2016-10" db="EMBL/GenBank/DDBJ databases">
        <authorList>
            <person name="Varghese N."/>
            <person name="Submissions S."/>
        </authorList>
    </citation>
    <scope>NUCLEOTIDE SEQUENCE [LARGE SCALE GENOMIC DNA]</scope>
    <source>
        <strain evidence="4">Jip14</strain>
    </source>
</reference>
<name>A0A1H7RMA0_9SPHI</name>
<dbReference type="Proteomes" id="UP000198916">
    <property type="component" value="Unassembled WGS sequence"/>
</dbReference>
<dbReference type="InterPro" id="IPR007372">
    <property type="entry name" value="Lipid/polyisoprenoid-bd_YceI"/>
</dbReference>
<evidence type="ECO:0000256" key="1">
    <source>
        <dbReference type="SAM" id="SignalP"/>
    </source>
</evidence>
<accession>A0A1H7RMA0</accession>
<dbReference type="EMBL" id="FNZR01000007">
    <property type="protein sequence ID" value="SEL60507.1"/>
    <property type="molecule type" value="Genomic_DNA"/>
</dbReference>
<dbReference type="SUPFAM" id="SSF101874">
    <property type="entry name" value="YceI-like"/>
    <property type="match status" value="1"/>
</dbReference>
<dbReference type="AlphaFoldDB" id="A0A1H7RMA0"/>
<evidence type="ECO:0000313" key="3">
    <source>
        <dbReference type="EMBL" id="SEL60507.1"/>
    </source>
</evidence>
<dbReference type="SMART" id="SM00867">
    <property type="entry name" value="YceI"/>
    <property type="match status" value="1"/>
</dbReference>
<dbReference type="Gene3D" id="2.40.128.110">
    <property type="entry name" value="Lipid/polyisoprenoid-binding, YceI-like"/>
    <property type="match status" value="1"/>
</dbReference>
<sequence>MNTVKITTMKATMKLATLGAVALLIAAAPFGLLKAQTTYQSNATQTTIKGTSTLHDWDMTSTKGQTKATFKVEGDQVTGITALTFAVLAESLKSDRSGLDKNAYKALNTDKHKNIGFTLTSGTVTSTGKNTFQVKATGNLTIAGTAKQTTITANGQFNPADKSISIKGATTFNMTGYNVKPPTVMMGTIKTGDEITVDYSAKLAAQ</sequence>
<feature type="chain" id="PRO_5011497177" evidence="1">
    <location>
        <begin position="36"/>
        <end position="206"/>
    </location>
</feature>
<evidence type="ECO:0000259" key="2">
    <source>
        <dbReference type="SMART" id="SM00867"/>
    </source>
</evidence>
<dbReference type="OrthoDB" id="9794147at2"/>
<gene>
    <name evidence="3" type="ORF">SAMN05421740_107161</name>
</gene>
<dbReference type="Pfam" id="PF04264">
    <property type="entry name" value="YceI"/>
    <property type="match status" value="1"/>
</dbReference>
<proteinExistence type="predicted"/>
<evidence type="ECO:0000313" key="4">
    <source>
        <dbReference type="Proteomes" id="UP000198916"/>
    </source>
</evidence>
<keyword evidence="4" id="KW-1185">Reference proteome</keyword>
<organism evidence="3 4">
    <name type="scientific">Parapedobacter koreensis</name>
    <dbReference type="NCBI Taxonomy" id="332977"/>
    <lineage>
        <taxon>Bacteria</taxon>
        <taxon>Pseudomonadati</taxon>
        <taxon>Bacteroidota</taxon>
        <taxon>Sphingobacteriia</taxon>
        <taxon>Sphingobacteriales</taxon>
        <taxon>Sphingobacteriaceae</taxon>
        <taxon>Parapedobacter</taxon>
    </lineage>
</organism>
<protein>
    <submittedName>
        <fullName evidence="3">Polyisoprenoid-binding protein YceI</fullName>
    </submittedName>
</protein>
<dbReference type="InterPro" id="IPR036761">
    <property type="entry name" value="TTHA0802/YceI-like_sf"/>
</dbReference>